<dbReference type="RefSeq" id="WP_069996296.1">
    <property type="nucleotide sequence ID" value="NZ_FMPG01000001.1"/>
</dbReference>
<evidence type="ECO:0000256" key="4">
    <source>
        <dbReference type="ARBA" id="ARBA00022801"/>
    </source>
</evidence>
<dbReference type="AlphaFoldDB" id="A0A1D4Q5P7"/>
<dbReference type="EMBL" id="FMPG01000001">
    <property type="protein sequence ID" value="SCS28073.1"/>
    <property type="molecule type" value="Genomic_DNA"/>
</dbReference>
<dbReference type="GO" id="GO:0006508">
    <property type="term" value="P:proteolysis"/>
    <property type="evidence" value="ECO:0007669"/>
    <property type="project" value="UniProtKB-KW"/>
</dbReference>
<dbReference type="EMBL" id="FMPI01000018">
    <property type="protein sequence ID" value="SCT30520.1"/>
    <property type="molecule type" value="Genomic_DNA"/>
</dbReference>
<dbReference type="InterPro" id="IPR001405">
    <property type="entry name" value="UPF0758"/>
</dbReference>
<dbReference type="Pfam" id="PF20582">
    <property type="entry name" value="UPF0758_N"/>
    <property type="match status" value="1"/>
</dbReference>
<dbReference type="Proteomes" id="UP000095412">
    <property type="component" value="Unassembled WGS sequence"/>
</dbReference>
<sequence>MKLNDLAHNQKPRERLLSHGASHLSHAELLAILINTGSKGYSSLDIANELLKSVTNLKELKHLSLNDLNKVKGVGIYKSLILKAAFELGERMHSGSIDDKIQVTSPKDVADFMMGKMEHLTQEKFIALFLNSKNIIIKQKTIFVGTLNSSIVHPREVFSEAVKCASNAIIVLHNHPSGDTTPSEEDIKTTDRLRICGNVLGIEVLDHIIIGDHTYLSMVEEGYFDNSPPIHI</sequence>
<evidence type="ECO:0000256" key="7">
    <source>
        <dbReference type="RuleBase" id="RU003797"/>
    </source>
</evidence>
<keyword evidence="11" id="KW-1185">Reference proteome</keyword>
<dbReference type="OrthoDB" id="9804482at2"/>
<accession>A0A1D4Q5P7</accession>
<keyword evidence="6" id="KW-0482">Metalloprotease</keyword>
<dbReference type="CDD" id="cd08071">
    <property type="entry name" value="MPN_DUF2466"/>
    <property type="match status" value="1"/>
</dbReference>
<dbReference type="Proteomes" id="UP000095768">
    <property type="component" value="Unassembled WGS sequence"/>
</dbReference>
<dbReference type="NCBIfam" id="TIGR00608">
    <property type="entry name" value="radc"/>
    <property type="match status" value="1"/>
</dbReference>
<dbReference type="PANTHER" id="PTHR30471">
    <property type="entry name" value="DNA REPAIR PROTEIN RADC"/>
    <property type="match status" value="1"/>
</dbReference>
<evidence type="ECO:0000256" key="5">
    <source>
        <dbReference type="ARBA" id="ARBA00022833"/>
    </source>
</evidence>
<name>A0A1D4Q5P7_9STAP</name>
<dbReference type="InterPro" id="IPR037518">
    <property type="entry name" value="MPN"/>
</dbReference>
<evidence type="ECO:0000259" key="8">
    <source>
        <dbReference type="PROSITE" id="PS50249"/>
    </source>
</evidence>
<reference evidence="9 12" key="1">
    <citation type="submission" date="2016-09" db="EMBL/GenBank/DDBJ databases">
        <authorList>
            <consortium name="Pathogen Informatics"/>
        </authorList>
    </citation>
    <scope>NUCLEOTIDE SEQUENCE [LARGE SCALE GENOMIC DNA]</scope>
    <source>
        <strain evidence="9 12">82B</strain>
    </source>
</reference>
<evidence type="ECO:0000256" key="6">
    <source>
        <dbReference type="ARBA" id="ARBA00023049"/>
    </source>
</evidence>
<keyword evidence="5" id="KW-0862">Zinc</keyword>
<dbReference type="GO" id="GO:0046872">
    <property type="term" value="F:metal ion binding"/>
    <property type="evidence" value="ECO:0007669"/>
    <property type="project" value="UniProtKB-KW"/>
</dbReference>
<dbReference type="GO" id="GO:0008237">
    <property type="term" value="F:metallopeptidase activity"/>
    <property type="evidence" value="ECO:0007669"/>
    <property type="project" value="UniProtKB-KW"/>
</dbReference>
<dbReference type="Pfam" id="PF04002">
    <property type="entry name" value="RadC"/>
    <property type="match status" value="1"/>
</dbReference>
<reference evidence="10 11" key="2">
    <citation type="submission" date="2016-09" db="EMBL/GenBank/DDBJ databases">
        <authorList>
            <consortium name="Pathogen Informatics"/>
            <person name="Sun Q."/>
            <person name="Inoue M."/>
        </authorList>
    </citation>
    <scope>NUCLEOTIDE SEQUENCE [LARGE SCALE GENOMIC DNA]</scope>
    <source>
        <strain evidence="10 11">82C</strain>
    </source>
</reference>
<organism evidence="9 12">
    <name type="scientific">Staphylococcus caeli</name>
    <dbReference type="NCBI Taxonomy" id="2201815"/>
    <lineage>
        <taxon>Bacteria</taxon>
        <taxon>Bacillati</taxon>
        <taxon>Bacillota</taxon>
        <taxon>Bacilli</taxon>
        <taxon>Bacillales</taxon>
        <taxon>Staphylococcaceae</taxon>
        <taxon>Staphylococcus</taxon>
    </lineage>
</organism>
<keyword evidence="3" id="KW-0479">Metal-binding</keyword>
<evidence type="ECO:0000313" key="10">
    <source>
        <dbReference type="EMBL" id="SCT30520.1"/>
    </source>
</evidence>
<proteinExistence type="inferred from homology"/>
<dbReference type="NCBIfam" id="NF000642">
    <property type="entry name" value="PRK00024.1"/>
    <property type="match status" value="1"/>
</dbReference>
<dbReference type="PROSITE" id="PS50249">
    <property type="entry name" value="MPN"/>
    <property type="match status" value="1"/>
</dbReference>
<comment type="similarity">
    <text evidence="1 7">Belongs to the UPF0758 family.</text>
</comment>
<evidence type="ECO:0000256" key="2">
    <source>
        <dbReference type="ARBA" id="ARBA00022670"/>
    </source>
</evidence>
<evidence type="ECO:0000256" key="1">
    <source>
        <dbReference type="ARBA" id="ARBA00010243"/>
    </source>
</evidence>
<gene>
    <name evidence="9" type="ORF">SAMEA2297795_00140</name>
    <name evidence="10" type="ORF">SAMEA2297796_02141</name>
</gene>
<dbReference type="InterPro" id="IPR025657">
    <property type="entry name" value="RadC_JAB"/>
</dbReference>
<keyword evidence="2" id="KW-0645">Protease</keyword>
<dbReference type="PROSITE" id="PS01302">
    <property type="entry name" value="UPF0758"/>
    <property type="match status" value="1"/>
</dbReference>
<evidence type="ECO:0000313" key="12">
    <source>
        <dbReference type="Proteomes" id="UP000095768"/>
    </source>
</evidence>
<keyword evidence="4" id="KW-0378">Hydrolase</keyword>
<evidence type="ECO:0000313" key="11">
    <source>
        <dbReference type="Proteomes" id="UP000095412"/>
    </source>
</evidence>
<dbReference type="Gene3D" id="3.40.140.10">
    <property type="entry name" value="Cytidine Deaminase, domain 2"/>
    <property type="match status" value="1"/>
</dbReference>
<dbReference type="SUPFAM" id="SSF47781">
    <property type="entry name" value="RuvA domain 2-like"/>
    <property type="match status" value="1"/>
</dbReference>
<evidence type="ECO:0000313" key="9">
    <source>
        <dbReference type="EMBL" id="SCS28073.1"/>
    </source>
</evidence>
<evidence type="ECO:0000256" key="3">
    <source>
        <dbReference type="ARBA" id="ARBA00022723"/>
    </source>
</evidence>
<dbReference type="InterPro" id="IPR020891">
    <property type="entry name" value="UPF0758_CS"/>
</dbReference>
<dbReference type="InterPro" id="IPR046778">
    <property type="entry name" value="UPF0758_N"/>
</dbReference>
<dbReference type="InterPro" id="IPR010994">
    <property type="entry name" value="RuvA_2-like"/>
</dbReference>
<dbReference type="PANTHER" id="PTHR30471:SF3">
    <property type="entry name" value="UPF0758 PROTEIN YEES-RELATED"/>
    <property type="match status" value="1"/>
</dbReference>
<feature type="domain" description="MPN" evidence="8">
    <location>
        <begin position="102"/>
        <end position="224"/>
    </location>
</feature>
<protein>
    <submittedName>
        <fullName evidence="9">DNA repair protein</fullName>
    </submittedName>
</protein>